<dbReference type="EMBL" id="JAPFFF010000001">
    <property type="protein sequence ID" value="KAK8900375.1"/>
    <property type="molecule type" value="Genomic_DNA"/>
</dbReference>
<accession>A0ABR2LAJ4</accession>
<feature type="region of interest" description="Disordered" evidence="1">
    <location>
        <begin position="73"/>
        <end position="98"/>
    </location>
</feature>
<evidence type="ECO:0000313" key="3">
    <source>
        <dbReference type="Proteomes" id="UP001470230"/>
    </source>
</evidence>
<proteinExistence type="predicted"/>
<gene>
    <name evidence="2" type="ORF">M9Y10_002702</name>
</gene>
<dbReference type="Proteomes" id="UP001470230">
    <property type="component" value="Unassembled WGS sequence"/>
</dbReference>
<keyword evidence="3" id="KW-1185">Reference proteome</keyword>
<feature type="compositionally biased region" description="Low complexity" evidence="1">
    <location>
        <begin position="77"/>
        <end position="87"/>
    </location>
</feature>
<evidence type="ECO:0000256" key="1">
    <source>
        <dbReference type="SAM" id="MobiDB-lite"/>
    </source>
</evidence>
<evidence type="ECO:0000313" key="2">
    <source>
        <dbReference type="EMBL" id="KAK8900375.1"/>
    </source>
</evidence>
<comment type="caution">
    <text evidence="2">The sequence shown here is derived from an EMBL/GenBank/DDBJ whole genome shotgun (WGS) entry which is preliminary data.</text>
</comment>
<organism evidence="2 3">
    <name type="scientific">Tritrichomonas musculus</name>
    <dbReference type="NCBI Taxonomy" id="1915356"/>
    <lineage>
        <taxon>Eukaryota</taxon>
        <taxon>Metamonada</taxon>
        <taxon>Parabasalia</taxon>
        <taxon>Tritrichomonadida</taxon>
        <taxon>Tritrichomonadidae</taxon>
        <taxon>Tritrichomonas</taxon>
    </lineage>
</organism>
<protein>
    <submittedName>
        <fullName evidence="2">Uncharacterized protein</fullName>
    </submittedName>
</protein>
<sequence length="106" mass="12702">MYFATFDIDESDAEDLLFVYILEDEIDFIPSLFNDRINIPEKNNDLKYNKEKSILKDKTNAIEKQVIETRNTEKQSNEYSLLENNNNRKSKETKEDSNNFFFKLKF</sequence>
<name>A0ABR2LAJ4_9EUKA</name>
<reference evidence="2 3" key="1">
    <citation type="submission" date="2024-04" db="EMBL/GenBank/DDBJ databases">
        <title>Tritrichomonas musculus Genome.</title>
        <authorList>
            <person name="Alves-Ferreira E."/>
            <person name="Grigg M."/>
            <person name="Lorenzi H."/>
            <person name="Galac M."/>
        </authorList>
    </citation>
    <scope>NUCLEOTIDE SEQUENCE [LARGE SCALE GENOMIC DNA]</scope>
    <source>
        <strain evidence="2 3">EAF2021</strain>
    </source>
</reference>